<dbReference type="InterPro" id="IPR058641">
    <property type="entry name" value="GVIN1_dom"/>
</dbReference>
<dbReference type="Pfam" id="PF25496">
    <property type="entry name" value="URGCP"/>
    <property type="match status" value="1"/>
</dbReference>
<dbReference type="PROSITE" id="PS51717">
    <property type="entry name" value="G_VLIG"/>
    <property type="match status" value="1"/>
</dbReference>
<evidence type="ECO:0000256" key="2">
    <source>
        <dbReference type="ARBA" id="ARBA00004496"/>
    </source>
</evidence>
<proteinExistence type="inferred from homology"/>
<keyword evidence="7" id="KW-0539">Nucleus</keyword>
<evidence type="ECO:0000256" key="3">
    <source>
        <dbReference type="ARBA" id="ARBA00006828"/>
    </source>
</evidence>
<dbReference type="PANTHER" id="PTHR22796">
    <property type="entry name" value="URG4-RELATED"/>
    <property type="match status" value="1"/>
</dbReference>
<evidence type="ECO:0000256" key="4">
    <source>
        <dbReference type="ARBA" id="ARBA00022490"/>
    </source>
</evidence>
<protein>
    <submittedName>
        <fullName evidence="10">Interferon-induced very large GTPase 1</fullName>
    </submittedName>
</protein>
<dbReference type="Pfam" id="PF25683">
    <property type="entry name" value="URGCP_GTPase"/>
    <property type="match status" value="1"/>
</dbReference>
<keyword evidence="11" id="KW-1185">Reference proteome</keyword>
<organism evidence="10 11">
    <name type="scientific">Acipenser ruthenus</name>
    <name type="common">Sterlet sturgeon</name>
    <dbReference type="NCBI Taxonomy" id="7906"/>
    <lineage>
        <taxon>Eukaryota</taxon>
        <taxon>Metazoa</taxon>
        <taxon>Chordata</taxon>
        <taxon>Craniata</taxon>
        <taxon>Vertebrata</taxon>
        <taxon>Euteleostomi</taxon>
        <taxon>Actinopterygii</taxon>
        <taxon>Chondrostei</taxon>
        <taxon>Acipenseriformes</taxon>
        <taxon>Acipenseridae</taxon>
        <taxon>Acipenser</taxon>
    </lineage>
</organism>
<keyword evidence="5" id="KW-0547">Nucleotide-binding</keyword>
<comment type="similarity">
    <text evidence="3">Belongs to the TRAFAC class dynamin-like GTPase superfamily. Very large inducible GTPase (VLIG) family.</text>
</comment>
<evidence type="ECO:0000256" key="5">
    <source>
        <dbReference type="ARBA" id="ARBA00022741"/>
    </source>
</evidence>
<name>A0A444UXS4_ACIRT</name>
<comment type="caution">
    <text evidence="10">The sequence shown here is derived from an EMBL/GenBank/DDBJ whole genome shotgun (WGS) entry which is preliminary data.</text>
</comment>
<accession>A0A444UXS4</accession>
<sequence>MEEEDNTVQNELVQELKNVGLDPGYWIQVLRNNLEVTNLKALKYLNTEEYANLENHAQELWEKQALQKLFGIQGMKMGSKELEAKRLDSLKKRQEWAKQALNDIETMQKKSEDQNVKEKEEDPNVKEKEEDLRLALQVPKDSWVPFGQPLEDIIKNMHKQLHLLDDFSHCSTEKLSDEDVLKNASGGLCLEGVYKTQNIEDMLEKREQIIDIPESFSLFGPEQNSFFEQKLFSSDKAKSVFHKAMENLGLSITCSAKTGFGGVSLENRTDKNKSCESEETSKLLYEQSYLCSAKYNYVPLASSFIELKNLKLSIAALEELKQIEKTLLNPNDDEFRNKVVMFFKRFGSHANQGPIHFGGVFWWTTTCKGFSSSELTQIKTLMSDALSSYIGDSYCNPYFKCAGGYASQLKEHCTGNYSESDLNKIELSVSKTGGAVETNNYLQWKTSLSTSRKTWCVIDRGFNLIPVWEIIMSSHRKDFKDALKLSSSLAEAYTITTKQNTDMLWGDNLLTSVQEAQNRIECIKNWTVSNSRACLSELLKLKTDLNEETGMDATWFNTCLSDQILQDFLEQVVKEHEPLSSSETKTIRMLMQCLLEPHVFVVKNFPKRKSIMKWAYETDKDIQERFCGSELKHLEEILKAKQNLKDVTFAVNSSETMHEEKIKATCKATLSLYSLCNTLRETNQNELEVLLLSIVTALGYCTESKACCHLLGWMDIERIEREVLNAYEKYCYLKAQNAARAQAYLLLTALTVSRDGKNVSPKEKGRRLEFITSQLKENISSKVICILKCSCGDWEILEKELDSFVTGSTIESNIQPKEMVKDLEMALVLQKLSTSEHRMEPIQSDISTENTDKFWKLLETLGLHNYYPKKMKKMDILIIDDISLHAKQPATEKELAHHFLYRLTMLDYSARSVVCKEEQTKSSGTGVEEQCTADDIDDFLSDATGETREDVTSHIHPMDIQMSIVLCANDFLRQYIFTKCSMCQYALPLLIPDPFTGKVEFPLWSLRQIKKSWQYKETSEMGSTVKCKSSSILNNSVPIVSFIRFDTSSTSKSQILNNVISKHKHNIFFHRNCRGSSKDCLLMEGVVEVAWYYPGGKDDDIFENCVAFTNLHGDACQHQKQLEFLQEVSAVNIVLLSGSPLNQTAKKIMDAMYKSPVPLVCLFADKERVASGKGGMKVKIAVKNRNETELTDQIISNIRVLLATQNKMHSLNTCSDIARKLGFVMDEDDAKCKEGKDMAQTLMCILKEGKLATIKEKLLPLQGVLWHAWCKKDKELYRLQGKANKSIEVQREEIRVEKLRIRNQQLKSAYPCNDLMKTFFECLSSPDSEETKLYFLQWLNIYLNDLTTDKLLKLQESYHCIWTEMRSNQKSNNELEAKQQSELDKISQEMNASAFGLHHLLREISQMYEAAEIKQCVNTLPGIGADMLISGYPIELMDGDAAHVPVEWIGAILDSLTDKLGEKKIFVLSVLGIQSSGKSTLLNAMFGLQFTVSAGRCTRGAFMQLVKVDEQIREKLQFDFVLVVDTEGLRSPELNNKSLLNHDNELATFIIGIGDMTVINIMGENPCEMQDILQICVQAFLRMKKVKLSPSCLFVHQNVADASASDSNMEGRRRLQERLDEMARIAAKHEQCDVNGFNDIIQFDVKTQVHYFKNLLEGDPPMAAPNPTYSQNVQELKNKLLTIADWKPECRFASISELKVRIQDLWNALLGENFVFSFKNTLEIMIYSKLEDKYAKWEWQLRKSALELQNRLRNAIASNMLQAVNKSIIEKEFEREYNSTINEIQMYFNEEEHQELLIQWKGNTEKRIEAVKYELVDEIKKKCNELIRHKESRLKLDQKKSEYETELLKRSKALASKLQDKKLSKEEVEKAFQGLWDQWISSISKQKAPDQPVDIDAQVNYILREAFRKHSDSDNKIDSSKGFSFDIEKHIHKKSRLLVLSRHFSNKDEQHVTDLTKRIQSSAKGYIDKKEEEKVDFSSSFIHEILNKTGNKILKFDESVKDFKLTDDYRIDLAVDLCRNAAARFKTIHEAFKKANDPLSYLESKRNEYYDIFDKFCQVATSITFFADLFCKKLKPAIRQAIFDEASIQITDKIKSNHLAFNGNRSNLENYILKHLAEKEEFDLYKEYIDRPKDYFQRYIRESVENYFEKHQAPIMKILNGRLVCLTDCVVTTIAKVTEEIEEKHGNAKEWLDGVCSQLGTELQLPRDDFESIENEDIKDITFLKEVMTESLRALKEDLKKEIANMHPVDRKCFRNKPDEILVEDLSGCWEQCPFCKAVCTNTIPDHNTDHSVRFHRPMALASWSYRNTESICIEICSTSVSSDRSFYPRHDSSTTIPWKKYREAGTPYDKWSITQDNCEQGYWKWFICRFSSEIEAMNNKKFDGHGEIPKGWKAIEKSSILKELL</sequence>
<keyword evidence="6" id="KW-0342">GTP-binding</keyword>
<evidence type="ECO:0000313" key="10">
    <source>
        <dbReference type="EMBL" id="RXM92993.1"/>
    </source>
</evidence>
<gene>
    <name evidence="10" type="ORF">EOD39_19552</name>
</gene>
<dbReference type="Pfam" id="PF25974">
    <property type="entry name" value="URGCP_9th"/>
    <property type="match status" value="1"/>
</dbReference>
<dbReference type="EMBL" id="SCEB01005320">
    <property type="protein sequence ID" value="RXM92993.1"/>
    <property type="molecule type" value="Genomic_DNA"/>
</dbReference>
<dbReference type="GO" id="GO:0005634">
    <property type="term" value="C:nucleus"/>
    <property type="evidence" value="ECO:0007669"/>
    <property type="project" value="UniProtKB-SubCell"/>
</dbReference>
<dbReference type="Proteomes" id="UP000289886">
    <property type="component" value="Unassembled WGS sequence"/>
</dbReference>
<dbReference type="PANTHER" id="PTHR22796:SF6">
    <property type="entry name" value="INTERFERON-INDUCED VERY LARGE GTPASE 1-RELATED"/>
    <property type="match status" value="1"/>
</dbReference>
<evidence type="ECO:0000259" key="9">
    <source>
        <dbReference type="PROSITE" id="PS51717"/>
    </source>
</evidence>
<dbReference type="GO" id="GO:0005737">
    <property type="term" value="C:cytoplasm"/>
    <property type="evidence" value="ECO:0007669"/>
    <property type="project" value="UniProtKB-SubCell"/>
</dbReference>
<dbReference type="GO" id="GO:0005525">
    <property type="term" value="F:GTP binding"/>
    <property type="evidence" value="ECO:0007669"/>
    <property type="project" value="UniProtKB-KW"/>
</dbReference>
<dbReference type="InterPro" id="IPR030383">
    <property type="entry name" value="G_VLIG_dom"/>
</dbReference>
<evidence type="ECO:0000313" key="11">
    <source>
        <dbReference type="Proteomes" id="UP000289886"/>
    </source>
</evidence>
<evidence type="ECO:0000256" key="1">
    <source>
        <dbReference type="ARBA" id="ARBA00004123"/>
    </source>
</evidence>
<keyword evidence="4" id="KW-0963">Cytoplasm</keyword>
<dbReference type="Gene3D" id="3.40.50.300">
    <property type="entry name" value="P-loop containing nucleotide triphosphate hydrolases"/>
    <property type="match status" value="1"/>
</dbReference>
<reference evidence="10 11" key="1">
    <citation type="submission" date="2019-01" db="EMBL/GenBank/DDBJ databases">
        <title>Draft Genome and Complete Hox-Cluster Characterization of the Sterlet Sturgeon (Acipenser ruthenus).</title>
        <authorList>
            <person name="Wei Q."/>
        </authorList>
    </citation>
    <scope>NUCLEOTIDE SEQUENCE [LARGE SCALE GENOMIC DNA]</scope>
    <source>
        <strain evidence="10">WHYD16114868_AA</strain>
        <tissue evidence="10">Blood</tissue>
    </source>
</reference>
<comment type="subcellular location">
    <subcellularLocation>
        <location evidence="2">Cytoplasm</location>
    </subcellularLocation>
    <subcellularLocation>
        <location evidence="1">Nucleus</location>
    </subcellularLocation>
</comment>
<dbReference type="InterPro" id="IPR027417">
    <property type="entry name" value="P-loop_NTPase"/>
</dbReference>
<evidence type="ECO:0000256" key="7">
    <source>
        <dbReference type="ARBA" id="ARBA00023242"/>
    </source>
</evidence>
<feature type="region of interest" description="Disordered" evidence="8">
    <location>
        <begin position="107"/>
        <end position="129"/>
    </location>
</feature>
<dbReference type="SUPFAM" id="SSF52540">
    <property type="entry name" value="P-loop containing nucleoside triphosphate hydrolases"/>
    <property type="match status" value="1"/>
</dbReference>
<evidence type="ECO:0000256" key="6">
    <source>
        <dbReference type="ARBA" id="ARBA00023134"/>
    </source>
</evidence>
<dbReference type="InterPro" id="IPR057365">
    <property type="entry name" value="URGCP"/>
</dbReference>
<feature type="domain" description="VLIG-type G" evidence="9">
    <location>
        <begin position="1462"/>
        <end position="1703"/>
    </location>
</feature>
<evidence type="ECO:0000256" key="8">
    <source>
        <dbReference type="SAM" id="MobiDB-lite"/>
    </source>
</evidence>